<dbReference type="Gene3D" id="3.40.50.1820">
    <property type="entry name" value="alpha/beta hydrolase"/>
    <property type="match status" value="1"/>
</dbReference>
<dbReference type="SUPFAM" id="SSF53474">
    <property type="entry name" value="alpha/beta-Hydrolases"/>
    <property type="match status" value="1"/>
</dbReference>
<dbReference type="InterPro" id="IPR013094">
    <property type="entry name" value="AB_hydrolase_3"/>
</dbReference>
<reference evidence="3 4" key="1">
    <citation type="submission" date="2024-07" db="EMBL/GenBank/DDBJ databases">
        <title>Section-level genome sequencing and comparative genomics of Aspergillus sections Usti and Cavernicolus.</title>
        <authorList>
            <consortium name="Lawrence Berkeley National Laboratory"/>
            <person name="Nybo J.L."/>
            <person name="Vesth T.C."/>
            <person name="Theobald S."/>
            <person name="Frisvad J.C."/>
            <person name="Larsen T.O."/>
            <person name="Kjaerboelling I."/>
            <person name="Rothschild-Mancinelli K."/>
            <person name="Lyhne E.K."/>
            <person name="Kogle M.E."/>
            <person name="Barry K."/>
            <person name="Clum A."/>
            <person name="Na H."/>
            <person name="Ledsgaard L."/>
            <person name="Lin J."/>
            <person name="Lipzen A."/>
            <person name="Kuo A."/>
            <person name="Riley R."/>
            <person name="Mondo S."/>
            <person name="Labutti K."/>
            <person name="Haridas S."/>
            <person name="Pangalinan J."/>
            <person name="Salamov A.A."/>
            <person name="Simmons B.A."/>
            <person name="Magnuson J.K."/>
            <person name="Chen J."/>
            <person name="Drula E."/>
            <person name="Henrissat B."/>
            <person name="Wiebenga A."/>
            <person name="Lubbers R.J."/>
            <person name="Gomes A.C."/>
            <person name="Makela M.R."/>
            <person name="Stajich J."/>
            <person name="Grigoriev I.V."/>
            <person name="Mortensen U.H."/>
            <person name="De Vries R.P."/>
            <person name="Baker S.E."/>
            <person name="Andersen M.R."/>
        </authorList>
    </citation>
    <scope>NUCLEOTIDE SEQUENCE [LARGE SCALE GENOMIC DNA]</scope>
    <source>
        <strain evidence="3 4">CBS 123904</strain>
    </source>
</reference>
<evidence type="ECO:0000259" key="2">
    <source>
        <dbReference type="Pfam" id="PF07859"/>
    </source>
</evidence>
<dbReference type="InterPro" id="IPR029058">
    <property type="entry name" value="AB_hydrolase_fold"/>
</dbReference>
<organism evidence="3 4">
    <name type="scientific">Aspergillus pseudoustus</name>
    <dbReference type="NCBI Taxonomy" id="1810923"/>
    <lineage>
        <taxon>Eukaryota</taxon>
        <taxon>Fungi</taxon>
        <taxon>Dikarya</taxon>
        <taxon>Ascomycota</taxon>
        <taxon>Pezizomycotina</taxon>
        <taxon>Eurotiomycetes</taxon>
        <taxon>Eurotiomycetidae</taxon>
        <taxon>Eurotiales</taxon>
        <taxon>Aspergillaceae</taxon>
        <taxon>Aspergillus</taxon>
        <taxon>Aspergillus subgen. Nidulantes</taxon>
    </lineage>
</organism>
<sequence length="460" mass="50546">MDFQNRKHLLAAAAQARVAYAKSSETTSITDAQEASLRDDPVKGPIWVAKFETPAPEPGQDTSRDLLLSLVDELNDKNIPYERPDSTALKFEWVGNRDYVEEDTTEPAISEEEKFKSLAAENTAPLTVLYIYGGTFVLNTPSCYRRTTSLLSKQTGARVLMVHQRLAPQNPFPAALLDVFQAYFTLLSPPPGSLHAAIPPSQIVIAGDSSGSCLALGVLQILLHLKRTGKKITFHGQTINPATSTSIIPAGLALLSPVSELTNSVPSYTRNIRTDIFPDMFALPYNQLSHPKCALWPTDPPRADLYCEGAMLAHPLASPAASDDWSGACPIWMAGGQEQTVDAARLIAQTASAQGVVVTHYEYEALPHTFFFVWRSAPQSSKVLREWGEAMVGFVSRDQKEGKEKGASRAVVVRAKGLVEEERDVSSLVPFTVGEMRGWMWERTKGFKVPEFHYKKGARL</sequence>
<comment type="caution">
    <text evidence="3">The sequence shown here is derived from an EMBL/GenBank/DDBJ whole genome shotgun (WGS) entry which is preliminary data.</text>
</comment>
<evidence type="ECO:0000256" key="1">
    <source>
        <dbReference type="ARBA" id="ARBA00022801"/>
    </source>
</evidence>
<evidence type="ECO:0000313" key="4">
    <source>
        <dbReference type="Proteomes" id="UP001610446"/>
    </source>
</evidence>
<feature type="domain" description="Alpha/beta hydrolase fold-3" evidence="2">
    <location>
        <begin position="128"/>
        <end position="371"/>
    </location>
</feature>
<dbReference type="EMBL" id="JBFXLU010000311">
    <property type="protein sequence ID" value="KAL2830168.1"/>
    <property type="molecule type" value="Genomic_DNA"/>
</dbReference>
<dbReference type="Proteomes" id="UP001610446">
    <property type="component" value="Unassembled WGS sequence"/>
</dbReference>
<dbReference type="PANTHER" id="PTHR48081:SF7">
    <property type="entry name" value="ALPHA_BETA HYDROLASE FOLD-3 DOMAIN-CONTAINING PROTEIN"/>
    <property type="match status" value="1"/>
</dbReference>
<accession>A0ABR4IQY9</accession>
<keyword evidence="4" id="KW-1185">Reference proteome</keyword>
<evidence type="ECO:0000313" key="3">
    <source>
        <dbReference type="EMBL" id="KAL2830168.1"/>
    </source>
</evidence>
<dbReference type="PANTHER" id="PTHR48081">
    <property type="entry name" value="AB HYDROLASE SUPERFAMILY PROTEIN C4A8.06C"/>
    <property type="match status" value="1"/>
</dbReference>
<name>A0ABR4IQY9_9EURO</name>
<dbReference type="Pfam" id="PF07859">
    <property type="entry name" value="Abhydrolase_3"/>
    <property type="match status" value="1"/>
</dbReference>
<proteinExistence type="predicted"/>
<gene>
    <name evidence="3" type="ORF">BJY01DRAFT_260990</name>
</gene>
<dbReference type="InterPro" id="IPR050300">
    <property type="entry name" value="GDXG_lipolytic_enzyme"/>
</dbReference>
<keyword evidence="1" id="KW-0378">Hydrolase</keyword>
<protein>
    <submittedName>
        <fullName evidence="3">Alpha/beta-hydrolase</fullName>
    </submittedName>
</protein>